<reference evidence="2 3" key="1">
    <citation type="submission" date="2021-02" db="EMBL/GenBank/DDBJ databases">
        <title>Cotonvirus japonicus, which uses Golgi apparatus of host cells for its virion factory, phylogenetically links tailed tupanvirus and icosahedral mimivirus.</title>
        <authorList>
            <person name="Takahashi H."/>
            <person name="Fukaya S."/>
            <person name="Song C."/>
            <person name="Murata K."/>
            <person name="Takemura M."/>
        </authorList>
    </citation>
    <scope>NUCLEOTIDE SEQUENCE [LARGE SCALE GENOMIC DNA]</scope>
</reference>
<evidence type="ECO:0000256" key="1">
    <source>
        <dbReference type="ARBA" id="ARBA00022737"/>
    </source>
</evidence>
<keyword evidence="1" id="KW-0677">Repeat</keyword>
<dbReference type="PANTHER" id="PTHR32134:SF92">
    <property type="entry name" value="FNIP REPEAT-CONTAINING PROTEIN"/>
    <property type="match status" value="1"/>
</dbReference>
<sequence length="451" mass="52740">MSVSNLIITDILSNYDIMCIIDFLDDIDKINFLKSNTSLYSLIDNVVFTRIYNYDLINRVNKKFRYVKYEISDYNINQKIPDIVTHIDVNTSNIITNKFLNNIIHIHFKQEFYQNTKNLLPDNLRELIIDNYNYYQNTDVFFPKSLSYLKIINYHVPLKINTLLCNITVLDLGHYYGNITGLIPPSVKTLKINCKNFTGYFPATIETLILGDTFNSKIKARLPENLLNLKLGNQFNKSINHLPECLQTLKIGTNFNKSIKYLPHKLEKLIFGKDSKFMYSVRGILPRTLKILKFGAHFNQDIEDCFPNGLIKLEFGDIFNMPIKRKIKIRKCVPPIFKMFNIKKFLPNSLEYVKFGMYFNQSINNAIPTNMRKIILGIHYNKIISHVPKNLTYVELNMGFRFGIGKSLKNITHIKIPKTLYSYYLKDLPKHEILTNKNYSFSDSLIIKINQ</sequence>
<proteinExistence type="predicted"/>
<dbReference type="SUPFAM" id="SSF52058">
    <property type="entry name" value="L domain-like"/>
    <property type="match status" value="1"/>
</dbReference>
<dbReference type="GeneID" id="80558718"/>
<name>A0ABM7NTL5_9VIRU</name>
<dbReference type="InterPro" id="IPR008615">
    <property type="entry name" value="FNIP"/>
</dbReference>
<protein>
    <submittedName>
        <fullName evidence="2">FNIP repeat-containing protein</fullName>
    </submittedName>
</protein>
<accession>A0ABM7NTL5</accession>
<dbReference type="PANTHER" id="PTHR32134">
    <property type="entry name" value="FNIP REPEAT-CONTAINING PROTEIN"/>
    <property type="match status" value="1"/>
</dbReference>
<dbReference type="RefSeq" id="YP_010842121.1">
    <property type="nucleotide sequence ID" value="NC_079139.1"/>
</dbReference>
<organism evidence="2 3">
    <name type="scientific">Cotonvirus japonicus</name>
    <dbReference type="NCBI Taxonomy" id="2811091"/>
    <lineage>
        <taxon>Viruses</taxon>
        <taxon>Varidnaviria</taxon>
        <taxon>Bamfordvirae</taxon>
        <taxon>Nucleocytoviricota</taxon>
        <taxon>Megaviricetes</taxon>
        <taxon>Imitervirales</taxon>
        <taxon>Mimiviridae</taxon>
        <taxon>Megamimivirinae</taxon>
        <taxon>Cotonvirus</taxon>
        <taxon>Cotonvirus japonicum</taxon>
    </lineage>
</organism>
<dbReference type="InterPro" id="IPR032675">
    <property type="entry name" value="LRR_dom_sf"/>
</dbReference>
<evidence type="ECO:0000313" key="3">
    <source>
        <dbReference type="Proteomes" id="UP001321479"/>
    </source>
</evidence>
<dbReference type="InterPro" id="IPR051251">
    <property type="entry name" value="STK_FNIP-Repeat"/>
</dbReference>
<dbReference type="Proteomes" id="UP001321479">
    <property type="component" value="Segment"/>
</dbReference>
<evidence type="ECO:0000313" key="2">
    <source>
        <dbReference type="EMBL" id="BCS83513.1"/>
    </source>
</evidence>
<dbReference type="EMBL" id="AP024483">
    <property type="protein sequence ID" value="BCS83513.1"/>
    <property type="molecule type" value="Genomic_DNA"/>
</dbReference>
<dbReference type="Gene3D" id="3.80.10.10">
    <property type="entry name" value="Ribonuclease Inhibitor"/>
    <property type="match status" value="1"/>
</dbReference>
<dbReference type="Pfam" id="PF05725">
    <property type="entry name" value="FNIP"/>
    <property type="match status" value="3"/>
</dbReference>
<keyword evidence="3" id="KW-1185">Reference proteome</keyword>